<dbReference type="AlphaFoldDB" id="A0A067MB07"/>
<feature type="compositionally biased region" description="Low complexity" evidence="1">
    <location>
        <begin position="32"/>
        <end position="50"/>
    </location>
</feature>
<name>A0A067MB07_BOTB1</name>
<dbReference type="HOGENOM" id="CLU_2542281_0_0_1"/>
<proteinExistence type="predicted"/>
<evidence type="ECO:0000313" key="3">
    <source>
        <dbReference type="Proteomes" id="UP000027195"/>
    </source>
</evidence>
<protein>
    <submittedName>
        <fullName evidence="2">Uncharacterized protein</fullName>
    </submittedName>
</protein>
<dbReference type="InParanoid" id="A0A067MB07"/>
<keyword evidence="3" id="KW-1185">Reference proteome</keyword>
<dbReference type="EMBL" id="KL198054">
    <property type="protein sequence ID" value="KDQ11840.1"/>
    <property type="molecule type" value="Genomic_DNA"/>
</dbReference>
<reference evidence="3" key="1">
    <citation type="journal article" date="2014" name="Proc. Natl. Acad. Sci. U.S.A.">
        <title>Extensive sampling of basidiomycete genomes demonstrates inadequacy of the white-rot/brown-rot paradigm for wood decay fungi.</title>
        <authorList>
            <person name="Riley R."/>
            <person name="Salamov A.A."/>
            <person name="Brown D.W."/>
            <person name="Nagy L.G."/>
            <person name="Floudas D."/>
            <person name="Held B.W."/>
            <person name="Levasseur A."/>
            <person name="Lombard V."/>
            <person name="Morin E."/>
            <person name="Otillar R."/>
            <person name="Lindquist E.A."/>
            <person name="Sun H."/>
            <person name="LaButti K.M."/>
            <person name="Schmutz J."/>
            <person name="Jabbour D."/>
            <person name="Luo H."/>
            <person name="Baker S.E."/>
            <person name="Pisabarro A.G."/>
            <person name="Walton J.D."/>
            <person name="Blanchette R.A."/>
            <person name="Henrissat B."/>
            <person name="Martin F."/>
            <person name="Cullen D."/>
            <person name="Hibbett D.S."/>
            <person name="Grigoriev I.V."/>
        </authorList>
    </citation>
    <scope>NUCLEOTIDE SEQUENCE [LARGE SCALE GENOMIC DNA]</scope>
    <source>
        <strain evidence="3">FD-172 SS1</strain>
    </source>
</reference>
<evidence type="ECO:0000313" key="2">
    <source>
        <dbReference type="EMBL" id="KDQ11840.1"/>
    </source>
</evidence>
<evidence type="ECO:0000256" key="1">
    <source>
        <dbReference type="SAM" id="MobiDB-lite"/>
    </source>
</evidence>
<organism evidence="2 3">
    <name type="scientific">Botryobasidium botryosum (strain FD-172 SS1)</name>
    <dbReference type="NCBI Taxonomy" id="930990"/>
    <lineage>
        <taxon>Eukaryota</taxon>
        <taxon>Fungi</taxon>
        <taxon>Dikarya</taxon>
        <taxon>Basidiomycota</taxon>
        <taxon>Agaricomycotina</taxon>
        <taxon>Agaricomycetes</taxon>
        <taxon>Cantharellales</taxon>
        <taxon>Botryobasidiaceae</taxon>
        <taxon>Botryobasidium</taxon>
    </lineage>
</organism>
<dbReference type="Proteomes" id="UP000027195">
    <property type="component" value="Unassembled WGS sequence"/>
</dbReference>
<gene>
    <name evidence="2" type="ORF">BOTBODRAFT_176844</name>
</gene>
<feature type="region of interest" description="Disordered" evidence="1">
    <location>
        <begin position="31"/>
        <end position="55"/>
    </location>
</feature>
<sequence>MALMDTSNGSYGCCHDHDMFQDPEDLLRTVTRASGPSGPMSRPSGASRPPTRGPMILSLNARLAGLLPRTPPHTPLDSFISHS</sequence>
<accession>A0A067MB07</accession>